<keyword evidence="3" id="KW-0479">Metal-binding</keyword>
<dbReference type="AlphaFoldDB" id="A0A2V2MUF0"/>
<comment type="caution">
    <text evidence="12">The sequence shown here is derived from an EMBL/GenBank/DDBJ whole genome shotgun (WGS) entry which is preliminary data.</text>
</comment>
<accession>A0A2V2MUF0</accession>
<keyword evidence="6" id="KW-0378">Hydrolase</keyword>
<dbReference type="GO" id="GO:0046872">
    <property type="term" value="F:metal ion binding"/>
    <property type="evidence" value="ECO:0007669"/>
    <property type="project" value="UniProtKB-KW"/>
</dbReference>
<evidence type="ECO:0000256" key="5">
    <source>
        <dbReference type="ARBA" id="ARBA00022741"/>
    </source>
</evidence>
<dbReference type="GO" id="GO:0003924">
    <property type="term" value="F:GTPase activity"/>
    <property type="evidence" value="ECO:0007669"/>
    <property type="project" value="InterPro"/>
</dbReference>
<dbReference type="NCBIfam" id="TIGR00157">
    <property type="entry name" value="ribosome small subunit-dependent GTPase A"/>
    <property type="match status" value="1"/>
</dbReference>
<evidence type="ECO:0000259" key="10">
    <source>
        <dbReference type="PROSITE" id="PS50936"/>
    </source>
</evidence>
<dbReference type="Gene3D" id="3.40.50.300">
    <property type="entry name" value="P-loop containing nucleotide triphosphate hydrolases"/>
    <property type="match status" value="1"/>
</dbReference>
<dbReference type="GO" id="GO:0005525">
    <property type="term" value="F:GTP binding"/>
    <property type="evidence" value="ECO:0007669"/>
    <property type="project" value="UniProtKB-KW"/>
</dbReference>
<evidence type="ECO:0000313" key="12">
    <source>
        <dbReference type="EMBL" id="PWR69795.1"/>
    </source>
</evidence>
<evidence type="ECO:0000256" key="7">
    <source>
        <dbReference type="ARBA" id="ARBA00022833"/>
    </source>
</evidence>
<keyword evidence="8" id="KW-0694">RNA-binding</keyword>
<dbReference type="InterPro" id="IPR004881">
    <property type="entry name" value="Ribosome_biogen_GTPase_RsgA"/>
</dbReference>
<dbReference type="GO" id="GO:0042254">
    <property type="term" value="P:ribosome biogenesis"/>
    <property type="evidence" value="ECO:0007669"/>
    <property type="project" value="UniProtKB-KW"/>
</dbReference>
<reference evidence="12 13" key="1">
    <citation type="submission" date="2018-05" db="EMBL/GenBank/DDBJ databases">
        <title>Draft genome of Methanospirillum lacunae Ki8-1.</title>
        <authorList>
            <person name="Dueholm M.S."/>
            <person name="Nielsen P.H."/>
            <person name="Bakmann L.F."/>
            <person name="Otzen D.E."/>
        </authorList>
    </citation>
    <scope>NUCLEOTIDE SEQUENCE [LARGE SCALE GENOMIC DNA]</scope>
    <source>
        <strain evidence="12 13">Ki8-1</strain>
    </source>
</reference>
<evidence type="ECO:0000256" key="8">
    <source>
        <dbReference type="ARBA" id="ARBA00022884"/>
    </source>
</evidence>
<dbReference type="Pfam" id="PF03193">
    <property type="entry name" value="RsgA_GTPase"/>
    <property type="match status" value="1"/>
</dbReference>
<dbReference type="PROSITE" id="PS50936">
    <property type="entry name" value="ENGC_GTPASE"/>
    <property type="match status" value="1"/>
</dbReference>
<dbReference type="InterPro" id="IPR027417">
    <property type="entry name" value="P-loop_NTPase"/>
</dbReference>
<gene>
    <name evidence="12" type="primary">rsgA</name>
    <name evidence="12" type="ORF">DK846_16600</name>
</gene>
<organism evidence="12 13">
    <name type="scientific">Methanospirillum lacunae</name>
    <dbReference type="NCBI Taxonomy" id="668570"/>
    <lineage>
        <taxon>Archaea</taxon>
        <taxon>Methanobacteriati</taxon>
        <taxon>Methanobacteriota</taxon>
        <taxon>Stenosarchaea group</taxon>
        <taxon>Methanomicrobia</taxon>
        <taxon>Methanomicrobiales</taxon>
        <taxon>Methanospirillaceae</taxon>
        <taxon>Methanospirillum</taxon>
    </lineage>
</organism>
<keyword evidence="2" id="KW-0690">Ribosome biogenesis</keyword>
<dbReference type="Gene3D" id="1.10.40.50">
    <property type="entry name" value="Probable gtpase engc, domain 3"/>
    <property type="match status" value="1"/>
</dbReference>
<dbReference type="GeneID" id="97550057"/>
<dbReference type="RefSeq" id="WP_109970119.1">
    <property type="nucleotide sequence ID" value="NZ_CP176093.1"/>
</dbReference>
<evidence type="ECO:0000256" key="6">
    <source>
        <dbReference type="ARBA" id="ARBA00022801"/>
    </source>
</evidence>
<dbReference type="InterPro" id="IPR010914">
    <property type="entry name" value="RsgA_GTPase_dom"/>
</dbReference>
<dbReference type="OrthoDB" id="69796at2157"/>
<keyword evidence="1" id="KW-0963">Cytoplasm</keyword>
<protein>
    <submittedName>
        <fullName evidence="12">Ribosome small subunit-dependent GTPase A</fullName>
    </submittedName>
</protein>
<evidence type="ECO:0000259" key="11">
    <source>
        <dbReference type="PROSITE" id="PS51721"/>
    </source>
</evidence>
<evidence type="ECO:0000256" key="4">
    <source>
        <dbReference type="ARBA" id="ARBA00022730"/>
    </source>
</evidence>
<feature type="domain" description="CP-type G" evidence="11">
    <location>
        <begin position="108"/>
        <end position="262"/>
    </location>
</feature>
<keyword evidence="7" id="KW-0862">Zinc</keyword>
<dbReference type="GO" id="GO:0019843">
    <property type="term" value="F:rRNA binding"/>
    <property type="evidence" value="ECO:0007669"/>
    <property type="project" value="UniProtKB-KW"/>
</dbReference>
<evidence type="ECO:0000256" key="1">
    <source>
        <dbReference type="ARBA" id="ARBA00022490"/>
    </source>
</evidence>
<dbReference type="PROSITE" id="PS51721">
    <property type="entry name" value="G_CP"/>
    <property type="match status" value="1"/>
</dbReference>
<evidence type="ECO:0000313" key="13">
    <source>
        <dbReference type="Proteomes" id="UP000245657"/>
    </source>
</evidence>
<evidence type="ECO:0000256" key="9">
    <source>
        <dbReference type="ARBA" id="ARBA00023134"/>
    </source>
</evidence>
<dbReference type="CDD" id="cd01854">
    <property type="entry name" value="YjeQ_EngC"/>
    <property type="match status" value="1"/>
</dbReference>
<dbReference type="HAMAP" id="MF_01820">
    <property type="entry name" value="GTPase_RsgA"/>
    <property type="match status" value="1"/>
</dbReference>
<name>A0A2V2MUF0_9EURY</name>
<keyword evidence="9" id="KW-0342">GTP-binding</keyword>
<dbReference type="EMBL" id="QGMY01000018">
    <property type="protein sequence ID" value="PWR69795.1"/>
    <property type="molecule type" value="Genomic_DNA"/>
</dbReference>
<sequence length="364" mass="40440">MSLNNSNTVSIELPGWNQHWEDLFVKYEGPYLPGRICTVQKTRFEVIIPGDAISVPLSGALKSQKMYPVVGDFVVILNQPESATRMIVAILPRRTVLSRGGAGDYSGKQELAANIDTVFIVTEPGSDMSISRLERYLLITRSSGAQPVIVINKSDTCSDIPTLVKMINSEIRDIPVIPVSATEKTGLDHLNPYFDSGKTVIFIGSSGVGKSTLTNALTGKTLQTTGEIREDDGKGRHTTTVRHLLTLPDGSSLIDTPGLREIRIWTAGESVAETFDDIIEYATRCRFTDCSHNNEPGCAVRKAIEDGVLSHDRFTRYQKILKEISFEREKADIGLKRFEKKRFREISKLSKEITLDRNTGKYRS</sequence>
<dbReference type="InterPro" id="IPR030378">
    <property type="entry name" value="G_CP_dom"/>
</dbReference>
<keyword evidence="13" id="KW-1185">Reference proteome</keyword>
<dbReference type="PANTHER" id="PTHR32120:SF10">
    <property type="entry name" value="SMALL RIBOSOMAL SUBUNIT BIOGENESIS GTPASE RSGA"/>
    <property type="match status" value="1"/>
</dbReference>
<evidence type="ECO:0000256" key="3">
    <source>
        <dbReference type="ARBA" id="ARBA00022723"/>
    </source>
</evidence>
<keyword evidence="4" id="KW-0699">rRNA-binding</keyword>
<feature type="domain" description="EngC GTPase" evidence="10">
    <location>
        <begin position="113"/>
        <end position="260"/>
    </location>
</feature>
<keyword evidence="5" id="KW-0547">Nucleotide-binding</keyword>
<dbReference type="Proteomes" id="UP000245657">
    <property type="component" value="Unassembled WGS sequence"/>
</dbReference>
<dbReference type="PANTHER" id="PTHR32120">
    <property type="entry name" value="SMALL RIBOSOMAL SUBUNIT BIOGENESIS GTPASE RSGA"/>
    <property type="match status" value="1"/>
</dbReference>
<proteinExistence type="inferred from homology"/>
<evidence type="ECO:0000256" key="2">
    <source>
        <dbReference type="ARBA" id="ARBA00022517"/>
    </source>
</evidence>
<dbReference type="SUPFAM" id="SSF52540">
    <property type="entry name" value="P-loop containing nucleoside triphosphate hydrolases"/>
    <property type="match status" value="1"/>
</dbReference>